<feature type="domain" description="SF4 helicase" evidence="11">
    <location>
        <begin position="181"/>
        <end position="468"/>
    </location>
</feature>
<reference evidence="12 13" key="1">
    <citation type="submission" date="2019-03" db="EMBL/GenBank/DDBJ databases">
        <title>Characterization of a novel Mycoplasma cynos real-time PCR assay.</title>
        <authorList>
            <person name="Tallmadge R.L."/>
            <person name="Mitchell P.K."/>
            <person name="Goodman L."/>
        </authorList>
    </citation>
    <scope>NUCLEOTIDE SEQUENCE [LARGE SCALE GENOMIC DNA]</scope>
    <source>
        <strain evidence="12 13">1642</strain>
    </source>
</reference>
<dbReference type="RefSeq" id="WP_141483814.1">
    <property type="nucleotide sequence ID" value="NZ_SMDN01000004.1"/>
</dbReference>
<dbReference type="InterPro" id="IPR016136">
    <property type="entry name" value="DNA_helicase_N/primase_C"/>
</dbReference>
<keyword evidence="6" id="KW-0067">ATP-binding</keyword>
<comment type="catalytic activity">
    <reaction evidence="10">
        <text>ATP + H2O = ADP + phosphate + H(+)</text>
        <dbReference type="Rhea" id="RHEA:13065"/>
        <dbReference type="ChEBI" id="CHEBI:15377"/>
        <dbReference type="ChEBI" id="CHEBI:15378"/>
        <dbReference type="ChEBI" id="CHEBI:30616"/>
        <dbReference type="ChEBI" id="CHEBI:43474"/>
        <dbReference type="ChEBI" id="CHEBI:456216"/>
        <dbReference type="EC" id="5.6.2.3"/>
    </reaction>
</comment>
<dbReference type="Gene3D" id="3.40.50.300">
    <property type="entry name" value="P-loop containing nucleotide triphosphate hydrolases"/>
    <property type="match status" value="1"/>
</dbReference>
<evidence type="ECO:0000313" key="13">
    <source>
        <dbReference type="Proteomes" id="UP000320801"/>
    </source>
</evidence>
<keyword evidence="3" id="KW-0547">Nucleotide-binding</keyword>
<comment type="similarity">
    <text evidence="1">Belongs to the helicase family. DnaB subfamily.</text>
</comment>
<dbReference type="InterPro" id="IPR036185">
    <property type="entry name" value="DNA_heli_DnaB-like_N_sf"/>
</dbReference>
<dbReference type="SUPFAM" id="SSF52540">
    <property type="entry name" value="P-loop containing nucleoside triphosphate hydrolases"/>
    <property type="match status" value="1"/>
</dbReference>
<dbReference type="InterPro" id="IPR007693">
    <property type="entry name" value="DNA_helicase_DnaB-like_N"/>
</dbReference>
<comment type="caution">
    <text evidence="12">The sequence shown here is derived from an EMBL/GenBank/DDBJ whole genome shotgun (WGS) entry which is preliminary data.</text>
</comment>
<dbReference type="Pfam" id="PF00772">
    <property type="entry name" value="DnaB"/>
    <property type="match status" value="1"/>
</dbReference>
<evidence type="ECO:0000256" key="3">
    <source>
        <dbReference type="ARBA" id="ARBA00022741"/>
    </source>
</evidence>
<dbReference type="GO" id="GO:0043139">
    <property type="term" value="F:5'-3' DNA helicase activity"/>
    <property type="evidence" value="ECO:0007669"/>
    <property type="project" value="UniProtKB-EC"/>
</dbReference>
<keyword evidence="4" id="KW-0378">Hydrolase</keyword>
<dbReference type="InterPro" id="IPR027417">
    <property type="entry name" value="P-loop_NTPase"/>
</dbReference>
<dbReference type="GO" id="GO:0006260">
    <property type="term" value="P:DNA replication"/>
    <property type="evidence" value="ECO:0007669"/>
    <property type="project" value="UniProtKB-KW"/>
</dbReference>
<accession>A0A507SQ70</accession>
<dbReference type="Gene3D" id="1.10.860.10">
    <property type="entry name" value="DNAb Helicase, Chain A"/>
    <property type="match status" value="1"/>
</dbReference>
<proteinExistence type="inferred from homology"/>
<dbReference type="EC" id="5.6.2.3" evidence="9"/>
<gene>
    <name evidence="12" type="ORF">E1I18_01345</name>
</gene>
<evidence type="ECO:0000313" key="12">
    <source>
        <dbReference type="EMBL" id="TQC53959.1"/>
    </source>
</evidence>
<dbReference type="CDD" id="cd00984">
    <property type="entry name" value="DnaB_C"/>
    <property type="match status" value="1"/>
</dbReference>
<dbReference type="GO" id="GO:0005829">
    <property type="term" value="C:cytosol"/>
    <property type="evidence" value="ECO:0007669"/>
    <property type="project" value="TreeGrafter"/>
</dbReference>
<evidence type="ECO:0000256" key="1">
    <source>
        <dbReference type="ARBA" id="ARBA00008428"/>
    </source>
</evidence>
<dbReference type="InterPro" id="IPR007694">
    <property type="entry name" value="DNA_helicase_DnaB-like_C"/>
</dbReference>
<sequence length="477" mass="54579">MLNNQPQPHSIHINATYEKNLLGIVLSDANYAHSILPYLLEEDFAIFEHKKLFLILEKLFNTNSSINNESVLNLAQKTNEKSITNLLLIDIYTNAGIPSNIQIYLEELIRLTKLRSIEIKIIELQNKLSRLDKNLDPDAIALEMQKLLVDIDRAKNGEDFLTAKSVSDEYYNDLNTLRNADMDSISGIPTGYEDLDRITQGMHGAEMIILAARPGIGKTALALNIAVNVSRQNKKGSDRKRRVAFFSLEMPPKQLMGRIYSMAACVDQFKLKKPQLLTDEEILKINSVKINNIDKLNIFIDNTYENELQTLLWKCRRLHKVEPIDLIVVDYMQLIQSRKANGGSDNRQMEITRISRSLKTLALELNIPIIVLSQLNRQTELREDKRPNLADLRESGSIENDADMVMFLYRENYYNSKTKEIKTDSFDGRELGEVTELLIAKHRGGQTGKIDLRFLPQYAKFTNINFYNPSISKEGDN</sequence>
<evidence type="ECO:0000256" key="4">
    <source>
        <dbReference type="ARBA" id="ARBA00022801"/>
    </source>
</evidence>
<dbReference type="Pfam" id="PF03796">
    <property type="entry name" value="DnaB_C"/>
    <property type="match status" value="1"/>
</dbReference>
<dbReference type="AlphaFoldDB" id="A0A507SQ70"/>
<evidence type="ECO:0000256" key="5">
    <source>
        <dbReference type="ARBA" id="ARBA00022806"/>
    </source>
</evidence>
<dbReference type="GO" id="GO:0016787">
    <property type="term" value="F:hydrolase activity"/>
    <property type="evidence" value="ECO:0007669"/>
    <property type="project" value="UniProtKB-KW"/>
</dbReference>
<name>A0A507SQ70_9BACT</name>
<dbReference type="GO" id="GO:0005524">
    <property type="term" value="F:ATP binding"/>
    <property type="evidence" value="ECO:0007669"/>
    <property type="project" value="UniProtKB-KW"/>
</dbReference>
<evidence type="ECO:0000256" key="10">
    <source>
        <dbReference type="ARBA" id="ARBA00048954"/>
    </source>
</evidence>
<keyword evidence="7" id="KW-0238">DNA-binding</keyword>
<dbReference type="PANTHER" id="PTHR30153">
    <property type="entry name" value="REPLICATIVE DNA HELICASE DNAB"/>
    <property type="match status" value="1"/>
</dbReference>
<evidence type="ECO:0000256" key="9">
    <source>
        <dbReference type="ARBA" id="ARBA00044969"/>
    </source>
</evidence>
<evidence type="ECO:0000256" key="8">
    <source>
        <dbReference type="ARBA" id="ARBA00023235"/>
    </source>
</evidence>
<keyword evidence="2" id="KW-0235">DNA replication</keyword>
<evidence type="ECO:0000259" key="11">
    <source>
        <dbReference type="PROSITE" id="PS51199"/>
    </source>
</evidence>
<dbReference type="PROSITE" id="PS51199">
    <property type="entry name" value="SF4_HELICASE"/>
    <property type="match status" value="1"/>
</dbReference>
<evidence type="ECO:0000256" key="7">
    <source>
        <dbReference type="ARBA" id="ARBA00023125"/>
    </source>
</evidence>
<keyword evidence="13" id="KW-1185">Reference proteome</keyword>
<protein>
    <recommendedName>
        <fullName evidence="9">DNA 5'-3' helicase</fullName>
        <ecNumber evidence="9">5.6.2.3</ecNumber>
    </recommendedName>
</protein>
<keyword evidence="8" id="KW-0413">Isomerase</keyword>
<dbReference type="OrthoDB" id="9773982at2"/>
<organism evidence="12 13">
    <name type="scientific">Mycoplasmopsis mucosicanis</name>
    <dbReference type="NCBI Taxonomy" id="458208"/>
    <lineage>
        <taxon>Bacteria</taxon>
        <taxon>Bacillati</taxon>
        <taxon>Mycoplasmatota</taxon>
        <taxon>Mycoplasmoidales</taxon>
        <taxon>Metamycoplasmataceae</taxon>
        <taxon>Mycoplasmopsis</taxon>
    </lineage>
</organism>
<dbReference type="GO" id="GO:0003677">
    <property type="term" value="F:DNA binding"/>
    <property type="evidence" value="ECO:0007669"/>
    <property type="project" value="UniProtKB-KW"/>
</dbReference>
<dbReference type="EMBL" id="SMDN01000004">
    <property type="protein sequence ID" value="TQC53959.1"/>
    <property type="molecule type" value="Genomic_DNA"/>
</dbReference>
<evidence type="ECO:0000256" key="6">
    <source>
        <dbReference type="ARBA" id="ARBA00022840"/>
    </source>
</evidence>
<dbReference type="Proteomes" id="UP000320801">
    <property type="component" value="Unassembled WGS sequence"/>
</dbReference>
<dbReference type="PANTHER" id="PTHR30153:SF2">
    <property type="entry name" value="REPLICATIVE DNA HELICASE"/>
    <property type="match status" value="1"/>
</dbReference>
<dbReference type="SUPFAM" id="SSF48024">
    <property type="entry name" value="N-terminal domain of DnaB helicase"/>
    <property type="match status" value="1"/>
</dbReference>
<keyword evidence="5 12" id="KW-0347">Helicase</keyword>
<evidence type="ECO:0000256" key="2">
    <source>
        <dbReference type="ARBA" id="ARBA00022705"/>
    </source>
</evidence>